<keyword evidence="2" id="KW-1133">Transmembrane helix</keyword>
<reference evidence="3" key="1">
    <citation type="submission" date="2022-07" db="EMBL/GenBank/DDBJ databases">
        <title>Phylogenomic reconstructions and comparative analyses of Kickxellomycotina fungi.</title>
        <authorList>
            <person name="Reynolds N.K."/>
            <person name="Stajich J.E."/>
            <person name="Barry K."/>
            <person name="Grigoriev I.V."/>
            <person name="Crous P."/>
            <person name="Smith M.E."/>
        </authorList>
    </citation>
    <scope>NUCLEOTIDE SEQUENCE</scope>
    <source>
        <strain evidence="3">RSA 567</strain>
    </source>
</reference>
<protein>
    <submittedName>
        <fullName evidence="3">Uncharacterized protein</fullName>
    </submittedName>
</protein>
<feature type="compositionally biased region" description="Low complexity" evidence="1">
    <location>
        <begin position="230"/>
        <end position="242"/>
    </location>
</feature>
<feature type="transmembrane region" description="Helical" evidence="2">
    <location>
        <begin position="155"/>
        <end position="175"/>
    </location>
</feature>
<proteinExistence type="predicted"/>
<dbReference type="Proteomes" id="UP001151582">
    <property type="component" value="Unassembled WGS sequence"/>
</dbReference>
<keyword evidence="2" id="KW-0812">Transmembrane</keyword>
<keyword evidence="2" id="KW-0472">Membrane</keyword>
<dbReference type="OrthoDB" id="2103474at2759"/>
<evidence type="ECO:0000256" key="2">
    <source>
        <dbReference type="SAM" id="Phobius"/>
    </source>
</evidence>
<dbReference type="InterPro" id="IPR025187">
    <property type="entry name" value="DUF4112"/>
</dbReference>
<feature type="region of interest" description="Disordered" evidence="1">
    <location>
        <begin position="203"/>
        <end position="269"/>
    </location>
</feature>
<evidence type="ECO:0000256" key="1">
    <source>
        <dbReference type="SAM" id="MobiDB-lite"/>
    </source>
</evidence>
<accession>A0A9W8B2G5</accession>
<dbReference type="EMBL" id="JANBQB010000174">
    <property type="protein sequence ID" value="KAJ1980329.1"/>
    <property type="molecule type" value="Genomic_DNA"/>
</dbReference>
<keyword evidence="4" id="KW-1185">Reference proteome</keyword>
<evidence type="ECO:0000313" key="4">
    <source>
        <dbReference type="Proteomes" id="UP001151582"/>
    </source>
</evidence>
<feature type="transmembrane region" description="Helical" evidence="2">
    <location>
        <begin position="118"/>
        <end position="143"/>
    </location>
</feature>
<comment type="caution">
    <text evidence="3">The sequence shown here is derived from an EMBL/GenBank/DDBJ whole genome shotgun (WGS) entry which is preliminary data.</text>
</comment>
<evidence type="ECO:0000313" key="3">
    <source>
        <dbReference type="EMBL" id="KAJ1980329.1"/>
    </source>
</evidence>
<dbReference type="AlphaFoldDB" id="A0A9W8B2G5"/>
<feature type="compositionally biased region" description="Basic residues" evidence="1">
    <location>
        <begin position="260"/>
        <end position="269"/>
    </location>
</feature>
<organism evidence="3 4">
    <name type="scientific">Dimargaris verticillata</name>
    <dbReference type="NCBI Taxonomy" id="2761393"/>
    <lineage>
        <taxon>Eukaryota</taxon>
        <taxon>Fungi</taxon>
        <taxon>Fungi incertae sedis</taxon>
        <taxon>Zoopagomycota</taxon>
        <taxon>Kickxellomycotina</taxon>
        <taxon>Dimargaritomycetes</taxon>
        <taxon>Dimargaritales</taxon>
        <taxon>Dimargaritaceae</taxon>
        <taxon>Dimargaris</taxon>
    </lineage>
</organism>
<gene>
    <name evidence="3" type="ORF">H4R34_002499</name>
</gene>
<name>A0A9W8B2G5_9FUNG</name>
<dbReference type="PANTHER" id="PTHR35519">
    <property type="entry name" value="MEMBRANE PROTEINS"/>
    <property type="match status" value="1"/>
</dbReference>
<sequence length="269" mass="29386">MSVRSRTNNRQSVTAKATASAKASPQLLAKRQKLLESLQTSTHWLDACFTVPIPFPISLAVSPFRHFFNNFIVFMGLVGRSVIRSSSRQRQQYSSSAVSGESSAARRRREFKGTEVTVGARTLIGLIPVLGDVASFALSMYPVYLVYQMDPPASLLLWMVVTRLIDLVVGAIPILGDMLSAAFKINLWSYRIVKRWVEKEADKAGQPEGDQSSPPAAKKVKLTSTAHQPSLAMSASPTSSDSESADNRKPANGGSTAGVSRRHKDYRDV</sequence>
<dbReference type="PANTHER" id="PTHR35519:SF2">
    <property type="entry name" value="PH DOMAIN PROTEIN"/>
    <property type="match status" value="1"/>
</dbReference>
<dbReference type="Pfam" id="PF13430">
    <property type="entry name" value="DUF4112"/>
    <property type="match status" value="1"/>
</dbReference>